<dbReference type="PROSITE" id="PS50048">
    <property type="entry name" value="ZN2_CY6_FUNGAL_2"/>
    <property type="match status" value="1"/>
</dbReference>
<feature type="compositionally biased region" description="Basic residues" evidence="5">
    <location>
        <begin position="127"/>
        <end position="136"/>
    </location>
</feature>
<dbReference type="STRING" id="1230905.A0A1G4JCZ3"/>
<evidence type="ECO:0000256" key="1">
    <source>
        <dbReference type="ARBA" id="ARBA00004123"/>
    </source>
</evidence>
<evidence type="ECO:0000256" key="5">
    <source>
        <dbReference type="SAM" id="MobiDB-lite"/>
    </source>
</evidence>
<protein>
    <submittedName>
        <fullName evidence="7">LAMI_0D07360g1_1</fullName>
    </submittedName>
</protein>
<keyword evidence="4" id="KW-0539">Nucleus</keyword>
<dbReference type="PANTHER" id="PTHR31001:SF90">
    <property type="entry name" value="CENTROMERE DNA-BINDING PROTEIN COMPLEX CBF3 SUBUNIT B"/>
    <property type="match status" value="1"/>
</dbReference>
<comment type="subcellular location">
    <subcellularLocation>
        <location evidence="1">Nucleus</location>
    </subcellularLocation>
</comment>
<gene>
    <name evidence="7" type="ORF">LAMI_0D07360G</name>
</gene>
<dbReference type="GO" id="GO:0003677">
    <property type="term" value="F:DNA binding"/>
    <property type="evidence" value="ECO:0007669"/>
    <property type="project" value="InterPro"/>
</dbReference>
<accession>A0A1G4JCZ3</accession>
<dbReference type="CDD" id="cd12148">
    <property type="entry name" value="fungal_TF_MHR"/>
    <property type="match status" value="1"/>
</dbReference>
<dbReference type="GO" id="GO:0000981">
    <property type="term" value="F:DNA-binding transcription factor activity, RNA polymerase II-specific"/>
    <property type="evidence" value="ECO:0007669"/>
    <property type="project" value="InterPro"/>
</dbReference>
<evidence type="ECO:0000259" key="6">
    <source>
        <dbReference type="PROSITE" id="PS50048"/>
    </source>
</evidence>
<evidence type="ECO:0000256" key="3">
    <source>
        <dbReference type="ARBA" id="ARBA00022833"/>
    </source>
</evidence>
<reference evidence="7 8" key="1">
    <citation type="submission" date="2016-03" db="EMBL/GenBank/DDBJ databases">
        <authorList>
            <person name="Devillers H."/>
        </authorList>
    </citation>
    <scope>NUCLEOTIDE SEQUENCE [LARGE SCALE GENOMIC DNA]</scope>
    <source>
        <strain evidence="7">CBS 11717</strain>
    </source>
</reference>
<dbReference type="PANTHER" id="PTHR31001">
    <property type="entry name" value="UNCHARACTERIZED TRANSCRIPTIONAL REGULATORY PROTEIN"/>
    <property type="match status" value="1"/>
</dbReference>
<name>A0A1G4JCZ3_9SACH</name>
<feature type="region of interest" description="Disordered" evidence="5">
    <location>
        <begin position="127"/>
        <end position="199"/>
    </location>
</feature>
<dbReference type="AlphaFoldDB" id="A0A1G4JCZ3"/>
<feature type="region of interest" description="Disordered" evidence="5">
    <location>
        <begin position="75"/>
        <end position="99"/>
    </location>
</feature>
<keyword evidence="3" id="KW-0862">Zinc</keyword>
<dbReference type="GO" id="GO:0008270">
    <property type="term" value="F:zinc ion binding"/>
    <property type="evidence" value="ECO:0007669"/>
    <property type="project" value="InterPro"/>
</dbReference>
<dbReference type="SMART" id="SM00906">
    <property type="entry name" value="Fungal_trans"/>
    <property type="match status" value="1"/>
</dbReference>
<keyword evidence="8" id="KW-1185">Reference proteome</keyword>
<dbReference type="Proteomes" id="UP000191024">
    <property type="component" value="Chromosome D"/>
</dbReference>
<dbReference type="SUPFAM" id="SSF57701">
    <property type="entry name" value="Zn2/Cys6 DNA-binding domain"/>
    <property type="match status" value="1"/>
</dbReference>
<dbReference type="GO" id="GO:0005634">
    <property type="term" value="C:nucleus"/>
    <property type="evidence" value="ECO:0007669"/>
    <property type="project" value="UniProtKB-SubCell"/>
</dbReference>
<dbReference type="Pfam" id="PF00172">
    <property type="entry name" value="Zn_clus"/>
    <property type="match status" value="1"/>
</dbReference>
<dbReference type="GO" id="GO:0006351">
    <property type="term" value="P:DNA-templated transcription"/>
    <property type="evidence" value="ECO:0007669"/>
    <property type="project" value="InterPro"/>
</dbReference>
<proteinExistence type="predicted"/>
<dbReference type="InterPro" id="IPR050613">
    <property type="entry name" value="Sec_Metabolite_Reg"/>
</dbReference>
<dbReference type="InterPro" id="IPR001138">
    <property type="entry name" value="Zn2Cys6_DnaBD"/>
</dbReference>
<feature type="domain" description="Zn(2)-C6 fungal-type" evidence="6">
    <location>
        <begin position="34"/>
        <end position="64"/>
    </location>
</feature>
<evidence type="ECO:0000313" key="8">
    <source>
        <dbReference type="Proteomes" id="UP000191024"/>
    </source>
</evidence>
<dbReference type="Pfam" id="PF04082">
    <property type="entry name" value="Fungal_trans"/>
    <property type="match status" value="1"/>
</dbReference>
<evidence type="ECO:0000256" key="2">
    <source>
        <dbReference type="ARBA" id="ARBA00022723"/>
    </source>
</evidence>
<dbReference type="CDD" id="cd00067">
    <property type="entry name" value="GAL4"/>
    <property type="match status" value="1"/>
</dbReference>
<keyword evidence="2" id="KW-0479">Metal-binding</keyword>
<evidence type="ECO:0000256" key="4">
    <source>
        <dbReference type="ARBA" id="ARBA00023242"/>
    </source>
</evidence>
<feature type="compositionally biased region" description="Polar residues" evidence="5">
    <location>
        <begin position="152"/>
        <end position="163"/>
    </location>
</feature>
<dbReference type="EMBL" id="LT598463">
    <property type="protein sequence ID" value="SCU87758.1"/>
    <property type="molecule type" value="Genomic_DNA"/>
</dbReference>
<dbReference type="InterPro" id="IPR036864">
    <property type="entry name" value="Zn2-C6_fun-type_DNA-bd_sf"/>
</dbReference>
<dbReference type="SMART" id="SM00066">
    <property type="entry name" value="GAL4"/>
    <property type="match status" value="1"/>
</dbReference>
<sequence>MTSKLIPIKDQAALVLEDGKIYKIQRRRQRKILSCVPCHQRKIKCSREQPACQNCTKNHWSCSYFLNDRVSRGKSSPAVAADLPSPQLRENSAPPAGDSKQQLLMAIEKAKTMVQDEKTLLELRKQHKRRYAHRKKAADAAYGRFPRDPATALSSPQSSSTETLDCASSCAPTPAFSPLVTGSPDQKSPDESVSRDLGVSPDHGVTFSLRDILLYLPSRARSEELCDVYRNTVHPIIPLFNVEQLVADHALFWAGLEAGPPTGSPATKEFLQLLFPVLYAATKSEFHRRSNSSELYDEMASYHEASDLLYAMNDFPNRYTLQSLAGFVLINSIIENPNITTIAQLSRLAQRAMLTRDPVSHHKITDYAAVQSRRTLFWQIFQLDTMTSLHNNLPPLLKLEEFDTALPSEVSGGVLDPSLCFLNAKYRFVVLLNELCSQSSRGVIQGIKERIVDLHACCMGSALSLTNYSKQNFPRSPLEAKFIEWAVFMLNTFADRACLLLHLNIIKTSLPMLMRRRKFWRRTLNAEDEASEDLIAKSGYGLHFLAIQAILNDSGNLALDHHLMGGLETPVPGKLVYNYEDLTNNLIPASLHYLDEFLKYHGDDTYSCYNWELLVGNMPINAITFVLKTLALDLNRAQRIGQVLILQHDLRYILLSKAIPVAEAKIDSDTAICRNCFQLVKLLFNLIIVKFDTSKNVLDAATVPGVKLYAGKYDVGSLVMQNNRASVVPQPSIDLRAVGSDTSHSGPNMTAKTEVWTGRDASSILSITSIINSGHLFTSNFNLSDNSLLQNAIRADNADTTSCALVAPKIMRELSCSFYNNSESTEPAESAGSLAVADMLLRSEPTESPGELDYLSSFKRALAKKSNTASISAASTKAQIQDIRQDVQRYILLLNADADEAETIGTGDEYYREFENALLEIICGILASDEK</sequence>
<organism evidence="7 8">
    <name type="scientific">Lachancea mirantina</name>
    <dbReference type="NCBI Taxonomy" id="1230905"/>
    <lineage>
        <taxon>Eukaryota</taxon>
        <taxon>Fungi</taxon>
        <taxon>Dikarya</taxon>
        <taxon>Ascomycota</taxon>
        <taxon>Saccharomycotina</taxon>
        <taxon>Saccharomycetes</taxon>
        <taxon>Saccharomycetales</taxon>
        <taxon>Saccharomycetaceae</taxon>
        <taxon>Lachancea</taxon>
    </lineage>
</organism>
<dbReference type="PROSITE" id="PS00463">
    <property type="entry name" value="ZN2_CY6_FUNGAL_1"/>
    <property type="match status" value="1"/>
</dbReference>
<evidence type="ECO:0000313" key="7">
    <source>
        <dbReference type="EMBL" id="SCU87758.1"/>
    </source>
</evidence>
<dbReference type="OrthoDB" id="762982at2759"/>
<dbReference type="Gene3D" id="4.10.240.10">
    <property type="entry name" value="Zn(2)-C6 fungal-type DNA-binding domain"/>
    <property type="match status" value="1"/>
</dbReference>
<dbReference type="InterPro" id="IPR007219">
    <property type="entry name" value="XnlR_reg_dom"/>
</dbReference>